<name>A0ABS2VSD2_STRAS</name>
<organism evidence="2 3">
    <name type="scientific">Streptomyces actuosus</name>
    <dbReference type="NCBI Taxonomy" id="1885"/>
    <lineage>
        <taxon>Bacteria</taxon>
        <taxon>Bacillati</taxon>
        <taxon>Actinomycetota</taxon>
        <taxon>Actinomycetes</taxon>
        <taxon>Kitasatosporales</taxon>
        <taxon>Streptomycetaceae</taxon>
        <taxon>Streptomyces</taxon>
    </lineage>
</organism>
<gene>
    <name evidence="2" type="ORF">JS756_18350</name>
</gene>
<proteinExistence type="predicted"/>
<protein>
    <submittedName>
        <fullName evidence="2">Uncharacterized protein</fullName>
    </submittedName>
</protein>
<accession>A0ABS2VSD2</accession>
<reference evidence="2 3" key="1">
    <citation type="submission" date="2021-02" db="EMBL/GenBank/DDBJ databases">
        <title>Whole genome sequencing of Streptomyces actuosus VRA1.</title>
        <authorList>
            <person name="Sen G."/>
            <person name="Sen A."/>
        </authorList>
    </citation>
    <scope>NUCLEOTIDE SEQUENCE [LARGE SCALE GENOMIC DNA]</scope>
    <source>
        <strain evidence="2 3">VRA1</strain>
    </source>
</reference>
<dbReference type="Proteomes" id="UP000788262">
    <property type="component" value="Unassembled WGS sequence"/>
</dbReference>
<keyword evidence="3" id="KW-1185">Reference proteome</keyword>
<dbReference type="EMBL" id="JAFFZS010000013">
    <property type="protein sequence ID" value="MBN0046029.1"/>
    <property type="molecule type" value="Genomic_DNA"/>
</dbReference>
<evidence type="ECO:0000313" key="3">
    <source>
        <dbReference type="Proteomes" id="UP000788262"/>
    </source>
</evidence>
<feature type="compositionally biased region" description="Basic residues" evidence="1">
    <location>
        <begin position="74"/>
        <end position="84"/>
    </location>
</feature>
<evidence type="ECO:0000256" key="1">
    <source>
        <dbReference type="SAM" id="MobiDB-lite"/>
    </source>
</evidence>
<comment type="caution">
    <text evidence="2">The sequence shown here is derived from an EMBL/GenBank/DDBJ whole genome shotgun (WGS) entry which is preliminary data.</text>
</comment>
<evidence type="ECO:0000313" key="2">
    <source>
        <dbReference type="EMBL" id="MBN0046029.1"/>
    </source>
</evidence>
<dbReference type="RefSeq" id="WP_205384186.1">
    <property type="nucleotide sequence ID" value="NZ_JAFFZS010000013.1"/>
</dbReference>
<feature type="region of interest" description="Disordered" evidence="1">
    <location>
        <begin position="18"/>
        <end position="146"/>
    </location>
</feature>
<sequence>MSRLRKECCRGILDRFGHQAQDKGHEVSGAAEREVDEGTGGTYGVRVDTGRQWAEEVPGEDRDRPAQPVERPNSRRNTRRRATRPRITWTQKPPAAAHLPRAIPVPRATRPSRPGGGGTAIAVPGAPARLPAYRSGAFGRPSGRQP</sequence>